<keyword evidence="6" id="KW-0472">Membrane</keyword>
<evidence type="ECO:0000313" key="7">
    <source>
        <dbReference type="EMBL" id="KAK3679784.1"/>
    </source>
</evidence>
<comment type="function">
    <text evidence="6">Splits internally a 1,3-beta-glucan molecule and transfers the newly generated reducing end (the donor) to the non-reducing end of another 1,3-beta-glucan molecule (the acceptor) forming a 1,3-beta linkage, resulting in the elongation of 1,3-beta-glucan chains in the cell wall.</text>
</comment>
<gene>
    <name evidence="7" type="primary">PHR2</name>
    <name evidence="7" type="ORF">LTR78_000160</name>
</gene>
<dbReference type="SUPFAM" id="SSF51445">
    <property type="entry name" value="(Trans)glycosidases"/>
    <property type="match status" value="1"/>
</dbReference>
<comment type="similarity">
    <text evidence="2 6">Belongs to the glycosyl hydrolase 72 family.</text>
</comment>
<comment type="subcellular location">
    <subcellularLocation>
        <location evidence="1 6">Cell membrane</location>
        <topology evidence="1 6">Lipid-anchor</topology>
        <topology evidence="1 6">GPI-anchor</topology>
    </subcellularLocation>
</comment>
<dbReference type="Proteomes" id="UP001274830">
    <property type="component" value="Unassembled WGS sequence"/>
</dbReference>
<dbReference type="EMBL" id="JAUTXT010000001">
    <property type="protein sequence ID" value="KAK3679784.1"/>
    <property type="molecule type" value="Genomic_DNA"/>
</dbReference>
<dbReference type="GO" id="GO:0031505">
    <property type="term" value="P:fungal-type cell wall organization"/>
    <property type="evidence" value="ECO:0007669"/>
    <property type="project" value="TreeGrafter"/>
</dbReference>
<dbReference type="Pfam" id="PF03198">
    <property type="entry name" value="Glyco_hydro_72"/>
    <property type="match status" value="1"/>
</dbReference>
<dbReference type="GO" id="GO:0042124">
    <property type="term" value="F:1,3-beta-glucanosyltransferase activity"/>
    <property type="evidence" value="ECO:0007669"/>
    <property type="project" value="TreeGrafter"/>
</dbReference>
<dbReference type="GO" id="GO:0005886">
    <property type="term" value="C:plasma membrane"/>
    <property type="evidence" value="ECO:0007669"/>
    <property type="project" value="UniProtKB-SubCell"/>
</dbReference>
<dbReference type="GO" id="GO:0071970">
    <property type="term" value="P:fungal-type cell wall (1-&gt;3)-beta-D-glucan biosynthetic process"/>
    <property type="evidence" value="ECO:0007669"/>
    <property type="project" value="TreeGrafter"/>
</dbReference>
<sequence>MSDLQHAIPIVVKGNALYRGCERWLVKGISYLPYASDREPNGDKVLLDALAHDRLHELEADVFTLHDLGLNTISVRHLEPDTDHTAALKLLEREGIYVLVTIFDGLHKRRNRWPTEDKTTPEDYVRQHYNAETMISNLRLVEELADHPNVLGFVVSGSSMNTVRNTKAAEVLRACIRDTKAFLHARGKRAVPIGATMSDLASLRLPFLQYFSSGSPPECADFAAIDCYSWAGKSSFQISGWKNLVASVSKVTRMPLMLSAFGANITQPRLWDELLCLYSPDMTGVFSGGFAYTFFESGNGHGIVKTQEDGFRKPARDFDRFRKHFKIINCRAAKELFSQASDAEVPALELQNLPSDRWAAGPELSPFPGDWDRTIGDVVHARAPDSSDAIVLPYRPR</sequence>
<evidence type="ECO:0000256" key="1">
    <source>
        <dbReference type="ARBA" id="ARBA00004609"/>
    </source>
</evidence>
<dbReference type="GO" id="GO:0098552">
    <property type="term" value="C:side of membrane"/>
    <property type="evidence" value="ECO:0007669"/>
    <property type="project" value="UniProtKB-KW"/>
</dbReference>
<evidence type="ECO:0000313" key="8">
    <source>
        <dbReference type="Proteomes" id="UP001274830"/>
    </source>
</evidence>
<comment type="caution">
    <text evidence="7">The sequence shown here is derived from an EMBL/GenBank/DDBJ whole genome shotgun (WGS) entry which is preliminary data.</text>
</comment>
<evidence type="ECO:0000256" key="4">
    <source>
        <dbReference type="ARBA" id="ARBA00023157"/>
    </source>
</evidence>
<evidence type="ECO:0000256" key="6">
    <source>
        <dbReference type="RuleBase" id="RU361209"/>
    </source>
</evidence>
<organism evidence="7 8">
    <name type="scientific">Recurvomyces mirabilis</name>
    <dbReference type="NCBI Taxonomy" id="574656"/>
    <lineage>
        <taxon>Eukaryota</taxon>
        <taxon>Fungi</taxon>
        <taxon>Dikarya</taxon>
        <taxon>Ascomycota</taxon>
        <taxon>Pezizomycotina</taxon>
        <taxon>Dothideomycetes</taxon>
        <taxon>Dothideomycetidae</taxon>
        <taxon>Mycosphaerellales</taxon>
        <taxon>Teratosphaeriaceae</taxon>
        <taxon>Recurvomyces</taxon>
    </lineage>
</organism>
<keyword evidence="8" id="KW-1185">Reference proteome</keyword>
<reference evidence="7" key="1">
    <citation type="submission" date="2023-07" db="EMBL/GenBank/DDBJ databases">
        <title>Black Yeasts Isolated from many extreme environments.</title>
        <authorList>
            <person name="Coleine C."/>
            <person name="Stajich J.E."/>
            <person name="Selbmann L."/>
        </authorList>
    </citation>
    <scope>NUCLEOTIDE SEQUENCE</scope>
    <source>
        <strain evidence="7">CCFEE 5485</strain>
    </source>
</reference>
<keyword evidence="6" id="KW-0336">GPI-anchor</keyword>
<evidence type="ECO:0000256" key="3">
    <source>
        <dbReference type="ARBA" id="ARBA00022729"/>
    </source>
</evidence>
<keyword evidence="4" id="KW-1015">Disulfide bond</keyword>
<accession>A0AAE0WXE3</accession>
<dbReference type="PANTHER" id="PTHR31468">
    <property type="entry name" value="1,3-BETA-GLUCANOSYLTRANSFERASE GAS1"/>
    <property type="match status" value="1"/>
</dbReference>
<evidence type="ECO:0000256" key="5">
    <source>
        <dbReference type="ARBA" id="ARBA00023180"/>
    </source>
</evidence>
<proteinExistence type="inferred from homology"/>
<keyword evidence="6" id="KW-0808">Transferase</keyword>
<dbReference type="EC" id="2.4.1.-" evidence="6"/>
<keyword evidence="5" id="KW-0325">Glycoprotein</keyword>
<dbReference type="AlphaFoldDB" id="A0AAE0WXE3"/>
<dbReference type="Gene3D" id="3.20.20.80">
    <property type="entry name" value="Glycosidases"/>
    <property type="match status" value="1"/>
</dbReference>
<dbReference type="InterPro" id="IPR017853">
    <property type="entry name" value="GH"/>
</dbReference>
<dbReference type="PANTHER" id="PTHR31468:SF2">
    <property type="entry name" value="1,3-BETA-GLUCANOSYLTRANSFERASE GAS1"/>
    <property type="match status" value="1"/>
</dbReference>
<evidence type="ECO:0000256" key="2">
    <source>
        <dbReference type="ARBA" id="ARBA00007528"/>
    </source>
</evidence>
<name>A0AAE0WXE3_9PEZI</name>
<keyword evidence="3" id="KW-0732">Signal</keyword>
<protein>
    <recommendedName>
        <fullName evidence="6">1,3-beta-glucanosyltransferase</fullName>
        <ecNumber evidence="6">2.4.1.-</ecNumber>
    </recommendedName>
</protein>
<dbReference type="InterPro" id="IPR004886">
    <property type="entry name" value="Glucanosyltransferase"/>
</dbReference>
<keyword evidence="6" id="KW-0449">Lipoprotein</keyword>